<organism evidence="1 2">
    <name type="scientific">Dyadobacter sandarakinus</name>
    <dbReference type="NCBI Taxonomy" id="2747268"/>
    <lineage>
        <taxon>Bacteria</taxon>
        <taxon>Pseudomonadati</taxon>
        <taxon>Bacteroidota</taxon>
        <taxon>Cytophagia</taxon>
        <taxon>Cytophagales</taxon>
        <taxon>Spirosomataceae</taxon>
        <taxon>Dyadobacter</taxon>
    </lineage>
</organism>
<dbReference type="RefSeq" id="WP_204661609.1">
    <property type="nucleotide sequence ID" value="NZ_CP056775.1"/>
</dbReference>
<accession>A0ABX7I334</accession>
<evidence type="ECO:0000313" key="1">
    <source>
        <dbReference type="EMBL" id="QRR00496.1"/>
    </source>
</evidence>
<keyword evidence="2" id="KW-1185">Reference proteome</keyword>
<sequence>MSQEQLLTVDYVDSQIGNIIDYYVRWDFEEEPFYGKARIRGLIDDQYGRLKIICDVIEGSDLEQAFEQEEVFMASDGHPIYSGTLPGIYSANWVTTDGKKRKQIFISPENENPKDFAVAQTNSKVVVKRIL</sequence>
<name>A0ABX7I334_9BACT</name>
<evidence type="ECO:0000313" key="2">
    <source>
        <dbReference type="Proteomes" id="UP000612680"/>
    </source>
</evidence>
<reference evidence="1 2" key="1">
    <citation type="submission" date="2020-06" db="EMBL/GenBank/DDBJ databases">
        <title>Dyadobacter sandarakinus sp. nov., isolated from the soil of the Arctic Yellow River Station.</title>
        <authorList>
            <person name="Zhang Y."/>
            <person name="Peng F."/>
        </authorList>
    </citation>
    <scope>NUCLEOTIDE SEQUENCE [LARGE SCALE GENOMIC DNA]</scope>
    <source>
        <strain evidence="1 2">Q3-56</strain>
    </source>
</reference>
<proteinExistence type="predicted"/>
<protein>
    <submittedName>
        <fullName evidence="1">Uncharacterized protein</fullName>
    </submittedName>
</protein>
<dbReference type="Proteomes" id="UP000612680">
    <property type="component" value="Chromosome"/>
</dbReference>
<gene>
    <name evidence="1" type="ORF">HWI92_06020</name>
</gene>
<dbReference type="EMBL" id="CP056775">
    <property type="protein sequence ID" value="QRR00496.1"/>
    <property type="molecule type" value="Genomic_DNA"/>
</dbReference>